<evidence type="ECO:0000256" key="5">
    <source>
        <dbReference type="ARBA" id="ARBA00022927"/>
    </source>
</evidence>
<evidence type="ECO:0000256" key="2">
    <source>
        <dbReference type="ARBA" id="ARBA00021099"/>
    </source>
</evidence>
<accession>A0A0D1DS17</accession>
<evidence type="ECO:0000256" key="1">
    <source>
        <dbReference type="ARBA" id="ARBA00005696"/>
    </source>
</evidence>
<organism evidence="8 9">
    <name type="scientific">Mycosarcoma maydis</name>
    <name type="common">Corn smut fungus</name>
    <name type="synonym">Ustilago maydis</name>
    <dbReference type="NCBI Taxonomy" id="5270"/>
    <lineage>
        <taxon>Eukaryota</taxon>
        <taxon>Fungi</taxon>
        <taxon>Dikarya</taxon>
        <taxon>Basidiomycota</taxon>
        <taxon>Ustilaginomycotina</taxon>
        <taxon>Ustilaginomycetes</taxon>
        <taxon>Ustilaginales</taxon>
        <taxon>Ustilaginaceae</taxon>
        <taxon>Mycosarcoma</taxon>
    </lineage>
</organism>
<evidence type="ECO:0000256" key="4">
    <source>
        <dbReference type="ARBA" id="ARBA00022786"/>
    </source>
</evidence>
<keyword evidence="9" id="KW-1185">Reference proteome</keyword>
<name>A0A0D1DS17_MYCMD</name>
<dbReference type="VEuPathDB" id="FungiDB:UMAG_12011"/>
<dbReference type="Pfam" id="PF03987">
    <property type="entry name" value="Autophagy_act_C"/>
    <property type="match status" value="1"/>
</dbReference>
<dbReference type="OrthoDB" id="4089664at2759"/>
<dbReference type="RefSeq" id="XP_011391388.1">
    <property type="nucleotide sequence ID" value="XM_011393086.1"/>
</dbReference>
<dbReference type="InterPro" id="IPR007135">
    <property type="entry name" value="Atg3/Atg10"/>
</dbReference>
<keyword evidence="6" id="KW-0072">Autophagy</keyword>
<keyword evidence="3" id="KW-0808">Transferase</keyword>
<dbReference type="GeneID" id="23567802"/>
<dbReference type="GO" id="GO:0015031">
    <property type="term" value="P:protein transport"/>
    <property type="evidence" value="ECO:0007669"/>
    <property type="project" value="UniProtKB-KW"/>
</dbReference>
<dbReference type="GO" id="GO:0000045">
    <property type="term" value="P:autophagosome assembly"/>
    <property type="evidence" value="ECO:0000318"/>
    <property type="project" value="GO_Central"/>
</dbReference>
<dbReference type="Proteomes" id="UP000000561">
    <property type="component" value="Chromosome 15"/>
</dbReference>
<keyword evidence="4" id="KW-0833">Ubl conjugation pathway</keyword>
<dbReference type="GO" id="GO:0000423">
    <property type="term" value="P:mitophagy"/>
    <property type="evidence" value="ECO:0000318"/>
    <property type="project" value="GO_Central"/>
</dbReference>
<gene>
    <name evidence="8" type="ORF">UMAG_12011</name>
</gene>
<dbReference type="InParanoid" id="A0A0D1DS17"/>
<keyword evidence="5" id="KW-0653">Protein transport</keyword>
<dbReference type="STRING" id="237631.A0A0D1DS17"/>
<dbReference type="AlphaFoldDB" id="A0A0D1DS17"/>
<sequence length="282" mass="31171">MSIVMSEVNMTTSGWCATRCADGGSESVRIRYEEFEEYCQAYLKRRDEDMVEGEAGRDLSWLAYSGGWRWTGAVMANGTRYDCTAGMERRFGVVVDTKRLMGMDGATLADSVVEDDGDEALDRADCSQTVVLHQSILYSATWKVPVLWFSAHTRAGEPLGASDLLNLRIIHHSGSLDSSHPFLHHDTHSRPRTNMHDSLTIHDPPAPISLDHSPFPPLSISDHPRTSLPSFFLHPCNTHTALHLLLSTPPSCQPDPSTSQCPSRYMCAFVSLCASAVEMRAS</sequence>
<comment type="similarity">
    <text evidence="1">Belongs to the ATG10 family.</text>
</comment>
<dbReference type="PANTHER" id="PTHR14957:SF1">
    <property type="entry name" value="UBIQUITIN-LIKE-CONJUGATING ENZYME ATG10"/>
    <property type="match status" value="1"/>
</dbReference>
<dbReference type="GO" id="GO:0032446">
    <property type="term" value="P:protein modification by small protein conjugation"/>
    <property type="evidence" value="ECO:0000318"/>
    <property type="project" value="GO_Central"/>
</dbReference>
<proteinExistence type="inferred from homology"/>
<protein>
    <recommendedName>
        <fullName evidence="2">Ubiquitin-like-conjugating enzyme ATG10</fullName>
    </recommendedName>
    <alternativeName>
        <fullName evidence="7">Autophagy-related protein 10</fullName>
    </alternativeName>
</protein>
<dbReference type="KEGG" id="uma:UMAG_12011"/>
<dbReference type="PANTHER" id="PTHR14957">
    <property type="entry name" value="UBIQUITIN-LIKE-CONJUGATING ENZYME ATG10"/>
    <property type="match status" value="1"/>
</dbReference>
<evidence type="ECO:0000313" key="9">
    <source>
        <dbReference type="Proteomes" id="UP000000561"/>
    </source>
</evidence>
<evidence type="ECO:0000313" key="8">
    <source>
        <dbReference type="EMBL" id="KIS67064.1"/>
    </source>
</evidence>
<evidence type="ECO:0000256" key="6">
    <source>
        <dbReference type="ARBA" id="ARBA00023006"/>
    </source>
</evidence>
<dbReference type="GO" id="GO:0061651">
    <property type="term" value="F:Atg12 conjugating enzyme activity"/>
    <property type="evidence" value="ECO:0000318"/>
    <property type="project" value="GO_Central"/>
</dbReference>
<dbReference type="EMBL" id="CM003154">
    <property type="protein sequence ID" value="KIS67064.1"/>
    <property type="molecule type" value="Genomic_DNA"/>
</dbReference>
<evidence type="ECO:0000256" key="3">
    <source>
        <dbReference type="ARBA" id="ARBA00022679"/>
    </source>
</evidence>
<keyword evidence="5" id="KW-0813">Transport</keyword>
<reference evidence="8 9" key="1">
    <citation type="journal article" date="2006" name="Nature">
        <title>Insights from the genome of the biotrophic fungal plant pathogen Ustilago maydis.</title>
        <authorList>
            <person name="Kamper J."/>
            <person name="Kahmann R."/>
            <person name="Bolker M."/>
            <person name="Ma L.J."/>
            <person name="Brefort T."/>
            <person name="Saville B.J."/>
            <person name="Banuett F."/>
            <person name="Kronstad J.W."/>
            <person name="Gold S.E."/>
            <person name="Muller O."/>
            <person name="Perlin M.H."/>
            <person name="Wosten H.A."/>
            <person name="de Vries R."/>
            <person name="Ruiz-Herrera J."/>
            <person name="Reynaga-Pena C.G."/>
            <person name="Snetselaar K."/>
            <person name="McCann M."/>
            <person name="Perez-Martin J."/>
            <person name="Feldbrugge M."/>
            <person name="Basse C.W."/>
            <person name="Steinberg G."/>
            <person name="Ibeas J.I."/>
            <person name="Holloman W."/>
            <person name="Guzman P."/>
            <person name="Farman M."/>
            <person name="Stajich J.E."/>
            <person name="Sentandreu R."/>
            <person name="Gonzalez-Prieto J.M."/>
            <person name="Kennell J.C."/>
            <person name="Molina L."/>
            <person name="Schirawski J."/>
            <person name="Mendoza-Mendoza A."/>
            <person name="Greilinger D."/>
            <person name="Munch K."/>
            <person name="Rossel N."/>
            <person name="Scherer M."/>
            <person name="Vranes M."/>
            <person name="Ladendorf O."/>
            <person name="Vincon V."/>
            <person name="Fuchs U."/>
            <person name="Sandrock B."/>
            <person name="Meng S."/>
            <person name="Ho E.C."/>
            <person name="Cahill M.J."/>
            <person name="Boyce K.J."/>
            <person name="Klose J."/>
            <person name="Klosterman S.J."/>
            <person name="Deelstra H.J."/>
            <person name="Ortiz-Castellanos L."/>
            <person name="Li W."/>
            <person name="Sanchez-Alonso P."/>
            <person name="Schreier P.H."/>
            <person name="Hauser-Hahn I."/>
            <person name="Vaupel M."/>
            <person name="Koopmann E."/>
            <person name="Friedrich G."/>
            <person name="Voss H."/>
            <person name="Schluter T."/>
            <person name="Margolis J."/>
            <person name="Platt D."/>
            <person name="Swimmer C."/>
            <person name="Gnirke A."/>
            <person name="Chen F."/>
            <person name="Vysotskaia V."/>
            <person name="Mannhaupt G."/>
            <person name="Guldener U."/>
            <person name="Munsterkotter M."/>
            <person name="Haase D."/>
            <person name="Oesterheld M."/>
            <person name="Mewes H.W."/>
            <person name="Mauceli E.W."/>
            <person name="DeCaprio D."/>
            <person name="Wade C.M."/>
            <person name="Butler J."/>
            <person name="Young S."/>
            <person name="Jaffe D.B."/>
            <person name="Calvo S."/>
            <person name="Nusbaum C."/>
            <person name="Galagan J."/>
            <person name="Birren B.W."/>
        </authorList>
    </citation>
    <scope>NUCLEOTIDE SEQUENCE [LARGE SCALE GENOMIC DNA]</scope>
    <source>
        <strain evidence="9">DSM 14603 / FGSC 9021 / UM521</strain>
    </source>
</reference>
<evidence type="ECO:0000256" key="7">
    <source>
        <dbReference type="ARBA" id="ARBA00029833"/>
    </source>
</evidence>